<dbReference type="OrthoDB" id="211168at2759"/>
<keyword evidence="1" id="KW-1133">Transmembrane helix</keyword>
<comment type="caution">
    <text evidence="2">The sequence shown here is derived from an EMBL/GenBank/DDBJ whole genome shotgun (WGS) entry which is preliminary data.</text>
</comment>
<dbReference type="EMBL" id="CAICTM010000533">
    <property type="protein sequence ID" value="CAB9512389.1"/>
    <property type="molecule type" value="Genomic_DNA"/>
</dbReference>
<gene>
    <name evidence="2" type="ORF">SEMRO_534_G161740.1</name>
</gene>
<evidence type="ECO:0000256" key="1">
    <source>
        <dbReference type="SAM" id="Phobius"/>
    </source>
</evidence>
<feature type="transmembrane region" description="Helical" evidence="1">
    <location>
        <begin position="27"/>
        <end position="48"/>
    </location>
</feature>
<sequence length="727" mass="83419">MPHPRYKQVATEDEKNHVAVRSHNKTAMFLVVLVVLPVPFMFCIWTQGLSLESIGWKKQLRTTDDWNLQVQEQEPSPVLTQHALDFVARRRKAYAKEGKHDDWKLRGHGYLLTYQNIVLAATVISSTTVTEQPQENGLTMGRNRIVIWNVHPKRSQSSKLLDQCHWLTIWVRVNGPEILSGLARPIAADSVAGRDCRWDFWVDIQTPGQYEIDAKLLTWNGLAPMHLVGTKPTEHQCPHVEMGTNEPSPQALEKAPQKTSILGFKLYQSVGACCEICRRIPRCLYWATPAKQLPEPDDKNTGCDLYFAKDTPEDGIPTSPLLTQVTQNQNAVIQQRQENGEPTPKPQQLPKAWGASYETKLPQYKYNTTQFLGCGWSFEFAVDFPCLDGNLDDHVYMETRAFTVTEGGTPQTTSQQKKKKNHLPLCGQKHESFVRMRQQTHPPNNNGATKLTGRWVREPWPTPTKCPDPMTMLPPSEGNNKNFPMETIDGSRPHCWHRSDLSELSSQCFESNCQYILPQHRWESTPLKHDTQFNAVWKNYNCHYVEFTDRQLSECFVKNKISKITIKGASVSRMLRRYFEVRMEHLTFYDENLPDARQIRVNTLMWPHAIWHMNETQWLHSINKSSAAIIAPTNDKEEEYILSPFLTSSEREQYMHIDRAVRFGQTIEELLSSRGYKFINAFELSAAFTYDTTTQSDGLHLVGPPMKMIVIKLFHHICSGTVEGTIL</sequence>
<keyword evidence="1" id="KW-0472">Membrane</keyword>
<proteinExistence type="predicted"/>
<protein>
    <submittedName>
        <fullName evidence="2">NB-ARC domain</fullName>
    </submittedName>
</protein>
<keyword evidence="1" id="KW-0812">Transmembrane</keyword>
<reference evidence="2" key="1">
    <citation type="submission" date="2020-06" db="EMBL/GenBank/DDBJ databases">
        <authorList>
            <consortium name="Plant Systems Biology data submission"/>
        </authorList>
    </citation>
    <scope>NUCLEOTIDE SEQUENCE</scope>
    <source>
        <strain evidence="2">D6</strain>
    </source>
</reference>
<evidence type="ECO:0000313" key="2">
    <source>
        <dbReference type="EMBL" id="CAB9512389.1"/>
    </source>
</evidence>
<keyword evidence="3" id="KW-1185">Reference proteome</keyword>
<evidence type="ECO:0000313" key="3">
    <source>
        <dbReference type="Proteomes" id="UP001153069"/>
    </source>
</evidence>
<dbReference type="AlphaFoldDB" id="A0A9N8E5Z7"/>
<organism evidence="2 3">
    <name type="scientific">Seminavis robusta</name>
    <dbReference type="NCBI Taxonomy" id="568900"/>
    <lineage>
        <taxon>Eukaryota</taxon>
        <taxon>Sar</taxon>
        <taxon>Stramenopiles</taxon>
        <taxon>Ochrophyta</taxon>
        <taxon>Bacillariophyta</taxon>
        <taxon>Bacillariophyceae</taxon>
        <taxon>Bacillariophycidae</taxon>
        <taxon>Naviculales</taxon>
        <taxon>Naviculaceae</taxon>
        <taxon>Seminavis</taxon>
    </lineage>
</organism>
<name>A0A9N8E5Z7_9STRA</name>
<accession>A0A9N8E5Z7</accession>
<dbReference type="Proteomes" id="UP001153069">
    <property type="component" value="Unassembled WGS sequence"/>
</dbReference>